<dbReference type="AlphaFoldDB" id="A0A640KTL9"/>
<organism evidence="1 2">
    <name type="scientific">Leishmania tarentolae</name>
    <name type="common">Sauroleishmania tarentolae</name>
    <dbReference type="NCBI Taxonomy" id="5689"/>
    <lineage>
        <taxon>Eukaryota</taxon>
        <taxon>Discoba</taxon>
        <taxon>Euglenozoa</taxon>
        <taxon>Kinetoplastea</taxon>
        <taxon>Metakinetoplastina</taxon>
        <taxon>Trypanosomatida</taxon>
        <taxon>Trypanosomatidae</taxon>
        <taxon>Leishmaniinae</taxon>
        <taxon>Leishmania</taxon>
        <taxon>lizard Leishmania</taxon>
    </lineage>
</organism>
<evidence type="ECO:0000313" key="2">
    <source>
        <dbReference type="Proteomes" id="UP000419144"/>
    </source>
</evidence>
<evidence type="ECO:0000313" key="1">
    <source>
        <dbReference type="EMBL" id="GET92475.1"/>
    </source>
</evidence>
<dbReference type="Proteomes" id="UP000419144">
    <property type="component" value="Unassembled WGS sequence"/>
</dbReference>
<reference evidence="1" key="1">
    <citation type="submission" date="2019-11" db="EMBL/GenBank/DDBJ databases">
        <title>Leishmania tarentolae CDS.</title>
        <authorList>
            <person name="Goto Y."/>
            <person name="Yamagishi J."/>
        </authorList>
    </citation>
    <scope>NUCLEOTIDE SEQUENCE [LARGE SCALE GENOMIC DNA]</scope>
    <source>
        <strain evidence="1">Parrot Tar II</strain>
    </source>
</reference>
<proteinExistence type="predicted"/>
<dbReference type="VEuPathDB" id="TriTrypDB:LtaPh_3440100"/>
<gene>
    <name evidence="1" type="ORF">LtaPh_3440100</name>
</gene>
<dbReference type="EMBL" id="BLBS01000054">
    <property type="protein sequence ID" value="GET92475.1"/>
    <property type="molecule type" value="Genomic_DNA"/>
</dbReference>
<sequence length="418" mass="46430">MWFGRKRLDCCLGKWAKSTVTQSAVAPLRFISTSSATVTSSAAVAPVDLSYTCRLLDSICSAQQSIPIKRKRVRGAVQRMESSVVDSFAAATVSLRTSQKRDMMYQWLRSLAAAVNYLPRQEASLDASQGIEADRFSQRLSRRARHDTHESENWSGASPYFSLPTSDLLCLCLRECAMASPTADPEVLHNLLLCAVKLELGEVEVLKHIVHVLTTTELCRRRTPSEQVELLNIVSLAVKRCKLPLPPLDRVLCVVLGATLSARENLVVLSSIHRLQHMHTVETVAAVSRKAAEQTAEYNIKDVVYGLEVAALLPGCNEVFVAGVLLRAGELAPNMSPKHLGAVCKYVSLLNPSRKQNTFSYSCGRELRALLPLLVERTEQLLGHFRLQEARYVLRCFREHRVRHSLIFSRLTPIAGDA</sequence>
<dbReference type="OrthoDB" id="277184at2759"/>
<comment type="caution">
    <text evidence="1">The sequence shown here is derived from an EMBL/GenBank/DDBJ whole genome shotgun (WGS) entry which is preliminary data.</text>
</comment>
<accession>A0A640KTL9</accession>
<name>A0A640KTL9_LEITA</name>
<protein>
    <submittedName>
        <fullName evidence="1">Uncharacterized protein</fullName>
    </submittedName>
</protein>
<keyword evidence="2" id="KW-1185">Reference proteome</keyword>